<dbReference type="NCBIfam" id="TIGR02273">
    <property type="entry name" value="16S_RimM"/>
    <property type="match status" value="1"/>
</dbReference>
<dbReference type="RefSeq" id="WP_237871388.1">
    <property type="nucleotide sequence ID" value="NZ_JAKLTR010000005.1"/>
</dbReference>
<evidence type="ECO:0000313" key="7">
    <source>
        <dbReference type="EMBL" id="MCG2614710.1"/>
    </source>
</evidence>
<feature type="domain" description="RimM N-terminal" evidence="5">
    <location>
        <begin position="1"/>
        <end position="83"/>
    </location>
</feature>
<dbReference type="InterPro" id="IPR011961">
    <property type="entry name" value="RimM"/>
</dbReference>
<evidence type="ECO:0000256" key="4">
    <source>
        <dbReference type="ARBA" id="ARBA00023186"/>
    </source>
</evidence>
<dbReference type="PANTHER" id="PTHR33692:SF1">
    <property type="entry name" value="RIBOSOME MATURATION FACTOR RIMM"/>
    <property type="match status" value="1"/>
</dbReference>
<evidence type="ECO:0000256" key="3">
    <source>
        <dbReference type="ARBA" id="ARBA00022552"/>
    </source>
</evidence>
<dbReference type="Gene3D" id="2.30.30.240">
    <property type="entry name" value="PRC-barrel domain"/>
    <property type="match status" value="1"/>
</dbReference>
<evidence type="ECO:0000313" key="8">
    <source>
        <dbReference type="Proteomes" id="UP001165367"/>
    </source>
</evidence>
<dbReference type="Proteomes" id="UP001165367">
    <property type="component" value="Unassembled WGS sequence"/>
</dbReference>
<dbReference type="InterPro" id="IPR011033">
    <property type="entry name" value="PRC_barrel-like_sf"/>
</dbReference>
<reference evidence="7" key="1">
    <citation type="submission" date="2022-01" db="EMBL/GenBank/DDBJ databases">
        <authorList>
            <person name="Jo J.-H."/>
            <person name="Im W.-T."/>
        </authorList>
    </citation>
    <scope>NUCLEOTIDE SEQUENCE</scope>
    <source>
        <strain evidence="7">NA20</strain>
    </source>
</reference>
<organism evidence="7 8">
    <name type="scientific">Terrimonas ginsenosidimutans</name>
    <dbReference type="NCBI Taxonomy" id="2908004"/>
    <lineage>
        <taxon>Bacteria</taxon>
        <taxon>Pseudomonadati</taxon>
        <taxon>Bacteroidota</taxon>
        <taxon>Chitinophagia</taxon>
        <taxon>Chitinophagales</taxon>
        <taxon>Chitinophagaceae</taxon>
        <taxon>Terrimonas</taxon>
    </lineage>
</organism>
<dbReference type="PANTHER" id="PTHR33692">
    <property type="entry name" value="RIBOSOME MATURATION FACTOR RIMM"/>
    <property type="match status" value="1"/>
</dbReference>
<accession>A0ABS9KQX6</accession>
<evidence type="ECO:0000256" key="2">
    <source>
        <dbReference type="ARBA" id="ARBA00022517"/>
    </source>
</evidence>
<keyword evidence="4" id="KW-0143">Chaperone</keyword>
<dbReference type="Pfam" id="PF01782">
    <property type="entry name" value="RimM"/>
    <property type="match status" value="1"/>
</dbReference>
<evidence type="ECO:0000259" key="5">
    <source>
        <dbReference type="Pfam" id="PF01782"/>
    </source>
</evidence>
<keyword evidence="3" id="KW-0698">rRNA processing</keyword>
<dbReference type="SUPFAM" id="SSF50447">
    <property type="entry name" value="Translation proteins"/>
    <property type="match status" value="1"/>
</dbReference>
<dbReference type="Pfam" id="PF24986">
    <property type="entry name" value="PRC_RimM"/>
    <property type="match status" value="1"/>
</dbReference>
<dbReference type="Gene3D" id="2.40.30.60">
    <property type="entry name" value="RimM"/>
    <property type="match status" value="1"/>
</dbReference>
<keyword evidence="2" id="KW-0690">Ribosome biogenesis</keyword>
<proteinExistence type="predicted"/>
<evidence type="ECO:0000256" key="1">
    <source>
        <dbReference type="ARBA" id="ARBA00022490"/>
    </source>
</evidence>
<feature type="domain" description="Ribosome maturation factor RimM PRC barrel" evidence="6">
    <location>
        <begin position="97"/>
        <end position="160"/>
    </location>
</feature>
<comment type="caution">
    <text evidence="7">The sequence shown here is derived from an EMBL/GenBank/DDBJ whole genome shotgun (WGS) entry which is preliminary data.</text>
</comment>
<dbReference type="InterPro" id="IPR002676">
    <property type="entry name" value="RimM_N"/>
</dbReference>
<protein>
    <submittedName>
        <fullName evidence="7">Ribosome maturation factor RimM</fullName>
    </submittedName>
</protein>
<gene>
    <name evidence="7" type="primary">rimM</name>
    <name evidence="7" type="ORF">LZZ85_10475</name>
</gene>
<dbReference type="InterPro" id="IPR009000">
    <property type="entry name" value="Transl_B-barrel_sf"/>
</dbReference>
<dbReference type="InterPro" id="IPR036976">
    <property type="entry name" value="RimM_N_sf"/>
</dbReference>
<dbReference type="SUPFAM" id="SSF50346">
    <property type="entry name" value="PRC-barrel domain"/>
    <property type="match status" value="1"/>
</dbReference>
<keyword evidence="8" id="KW-1185">Reference proteome</keyword>
<name>A0ABS9KQX6_9BACT</name>
<evidence type="ECO:0000259" key="6">
    <source>
        <dbReference type="Pfam" id="PF24986"/>
    </source>
</evidence>
<dbReference type="InterPro" id="IPR056792">
    <property type="entry name" value="PRC_RimM"/>
</dbReference>
<sequence length="165" mass="18493">MGKLVAVFGLKGELVLTHTLGKKSSLKGLTAIFIEEKKQSFLPWFVESAKIKSEDDVYIKLEGIDSREAAMKLIQKEVWIPEADFKKLAAKSAPGSILGYTIVNDGEPLSEILEVIELPHQLLCRLEINEKEVLIPLNEQTIDKIDHKKKLVNVTLPDGLLEIYL</sequence>
<dbReference type="EMBL" id="JAKLTR010000005">
    <property type="protein sequence ID" value="MCG2614710.1"/>
    <property type="molecule type" value="Genomic_DNA"/>
</dbReference>
<keyword evidence="1" id="KW-0963">Cytoplasm</keyword>